<accession>A0A250JFM7</accession>
<gene>
    <name evidence="2" type="ORF">CYFUS_007886</name>
</gene>
<dbReference type="KEGG" id="cfus:CYFUS_007886"/>
<dbReference type="SUPFAM" id="SSF51197">
    <property type="entry name" value="Clavaminate synthase-like"/>
    <property type="match status" value="1"/>
</dbReference>
<protein>
    <recommendedName>
        <fullName evidence="1">JmjC domain-containing protein</fullName>
    </recommendedName>
</protein>
<feature type="domain" description="JmjC" evidence="1">
    <location>
        <begin position="105"/>
        <end position="252"/>
    </location>
</feature>
<dbReference type="PANTHER" id="PTHR12461:SF105">
    <property type="entry name" value="HYPOXIA-INDUCIBLE FACTOR 1-ALPHA INHIBITOR"/>
    <property type="match status" value="1"/>
</dbReference>
<dbReference type="RefSeq" id="WP_095989968.1">
    <property type="nucleotide sequence ID" value="NZ_CP022098.1"/>
</dbReference>
<dbReference type="Proteomes" id="UP000217257">
    <property type="component" value="Chromosome"/>
</dbReference>
<dbReference type="AlphaFoldDB" id="A0A250JFM7"/>
<dbReference type="PANTHER" id="PTHR12461">
    <property type="entry name" value="HYPOXIA-INDUCIBLE FACTOR 1 ALPHA INHIBITOR-RELATED"/>
    <property type="match status" value="1"/>
</dbReference>
<name>A0A250JFM7_9BACT</name>
<reference evidence="2 3" key="1">
    <citation type="submission" date="2017-06" db="EMBL/GenBank/DDBJ databases">
        <title>Sequencing and comparative analysis of myxobacterial genomes.</title>
        <authorList>
            <person name="Rupp O."/>
            <person name="Goesmann A."/>
            <person name="Sogaard-Andersen L."/>
        </authorList>
    </citation>
    <scope>NUCLEOTIDE SEQUENCE [LARGE SCALE GENOMIC DNA]</scope>
    <source>
        <strain evidence="2 3">DSM 52655</strain>
    </source>
</reference>
<evidence type="ECO:0000313" key="2">
    <source>
        <dbReference type="EMBL" id="ATB42408.1"/>
    </source>
</evidence>
<sequence>MSIERLRRPTRAEFEERFLRPQKPVIITGAMDNWPALNRWSNEYLRERAGTRSLRISMAHRGIHFKGANQILDPSVMTLAEYIDLISSQQISDGRLYAAIISIEKELPELWSDVCFPEYFDRRLSTSTNMWFGPGSNVSPLHYDSMHNFLTQVRGRKRVVLFHPEEIRRLYPFAFHQRSLHISQVNMVEPDHARYPEFQKAARMELVLEPGEMLFIPVFWWHGVFGIGENLSINYWWSTPVSAYLRHPRQTARGLVGQLAESARSLLHRTQ</sequence>
<dbReference type="Pfam" id="PF13621">
    <property type="entry name" value="Cupin_8"/>
    <property type="match status" value="1"/>
</dbReference>
<organism evidence="2 3">
    <name type="scientific">Cystobacter fuscus</name>
    <dbReference type="NCBI Taxonomy" id="43"/>
    <lineage>
        <taxon>Bacteria</taxon>
        <taxon>Pseudomonadati</taxon>
        <taxon>Myxococcota</taxon>
        <taxon>Myxococcia</taxon>
        <taxon>Myxococcales</taxon>
        <taxon>Cystobacterineae</taxon>
        <taxon>Archangiaceae</taxon>
        <taxon>Cystobacter</taxon>
    </lineage>
</organism>
<dbReference type="EMBL" id="CP022098">
    <property type="protein sequence ID" value="ATB42408.1"/>
    <property type="molecule type" value="Genomic_DNA"/>
</dbReference>
<dbReference type="Gene3D" id="2.60.120.650">
    <property type="entry name" value="Cupin"/>
    <property type="match status" value="1"/>
</dbReference>
<dbReference type="PROSITE" id="PS51184">
    <property type="entry name" value="JMJC"/>
    <property type="match status" value="1"/>
</dbReference>
<dbReference type="InterPro" id="IPR003347">
    <property type="entry name" value="JmjC_dom"/>
</dbReference>
<dbReference type="InterPro" id="IPR041667">
    <property type="entry name" value="Cupin_8"/>
</dbReference>
<evidence type="ECO:0000259" key="1">
    <source>
        <dbReference type="PROSITE" id="PS51184"/>
    </source>
</evidence>
<evidence type="ECO:0000313" key="3">
    <source>
        <dbReference type="Proteomes" id="UP000217257"/>
    </source>
</evidence>
<dbReference type="SMART" id="SM00558">
    <property type="entry name" value="JmjC"/>
    <property type="match status" value="1"/>
</dbReference>
<proteinExistence type="predicted"/>